<evidence type="ECO:0000313" key="3">
    <source>
        <dbReference type="Proteomes" id="UP000324738"/>
    </source>
</evidence>
<feature type="chain" id="PRO_5022887725" description="PepSY domain-containing protein" evidence="1">
    <location>
        <begin position="23"/>
        <end position="147"/>
    </location>
</feature>
<accession>A0A5B0DYL5</accession>
<reference evidence="2 3" key="1">
    <citation type="submission" date="2019-08" db="EMBL/GenBank/DDBJ databases">
        <title>Aureimonas fodiniaquatilis sp. nov., isolated from a coal mine wastewater.</title>
        <authorList>
            <person name="Kim W."/>
        </authorList>
    </citation>
    <scope>NUCLEOTIDE SEQUENCE [LARGE SCALE GENOMIC DNA]</scope>
    <source>
        <strain evidence="2 3">CAU 1482</strain>
    </source>
</reference>
<evidence type="ECO:0000256" key="1">
    <source>
        <dbReference type="SAM" id="SignalP"/>
    </source>
</evidence>
<evidence type="ECO:0008006" key="4">
    <source>
        <dbReference type="Google" id="ProtNLM"/>
    </source>
</evidence>
<sequence length="147" mass="15769">MKRSFSIILMAALLASPGSVLAQDIPQAASALGLSDIQIREKSRAEYGQRIHGTLPGGARVEVDIDGKGVIEDIEARGNDLFPIADIRSLVPAAVVESASWPADAQLEKIEFESDGRVEIEGRLADGREFEAEFAADGRLLDFDSDS</sequence>
<protein>
    <recommendedName>
        <fullName evidence="4">PepSY domain-containing protein</fullName>
    </recommendedName>
</protein>
<comment type="caution">
    <text evidence="2">The sequence shown here is derived from an EMBL/GenBank/DDBJ whole genome shotgun (WGS) entry which is preliminary data.</text>
</comment>
<feature type="signal peptide" evidence="1">
    <location>
        <begin position="1"/>
        <end position="22"/>
    </location>
</feature>
<dbReference type="EMBL" id="VTWH01000001">
    <property type="protein sequence ID" value="KAA0971917.1"/>
    <property type="molecule type" value="Genomic_DNA"/>
</dbReference>
<dbReference type="OrthoDB" id="7844692at2"/>
<organism evidence="2 3">
    <name type="scientific">Aureimonas fodinaquatilis</name>
    <dbReference type="NCBI Taxonomy" id="2565783"/>
    <lineage>
        <taxon>Bacteria</taxon>
        <taxon>Pseudomonadati</taxon>
        <taxon>Pseudomonadota</taxon>
        <taxon>Alphaproteobacteria</taxon>
        <taxon>Hyphomicrobiales</taxon>
        <taxon>Aurantimonadaceae</taxon>
        <taxon>Aureimonas</taxon>
    </lineage>
</organism>
<keyword evidence="1" id="KW-0732">Signal</keyword>
<proteinExistence type="predicted"/>
<dbReference type="Proteomes" id="UP000324738">
    <property type="component" value="Unassembled WGS sequence"/>
</dbReference>
<evidence type="ECO:0000313" key="2">
    <source>
        <dbReference type="EMBL" id="KAA0971917.1"/>
    </source>
</evidence>
<dbReference type="RefSeq" id="WP_149297121.1">
    <property type="nucleotide sequence ID" value="NZ_VTWH01000001.1"/>
</dbReference>
<name>A0A5B0DYL5_9HYPH</name>
<gene>
    <name evidence="2" type="ORF">FPY71_01965</name>
</gene>
<dbReference type="AlphaFoldDB" id="A0A5B0DYL5"/>
<keyword evidence="3" id="KW-1185">Reference proteome</keyword>